<dbReference type="Gene3D" id="3.90.226.10">
    <property type="entry name" value="2-enoyl-CoA Hydratase, Chain A, domain 1"/>
    <property type="match status" value="1"/>
</dbReference>
<comment type="similarity">
    <text evidence="1 2">Belongs to the enoyl-CoA hydratase/isomerase family.</text>
</comment>
<dbReference type="RefSeq" id="WP_154769980.1">
    <property type="nucleotide sequence ID" value="NZ_WLYK01000008.1"/>
</dbReference>
<dbReference type="CDD" id="cd06558">
    <property type="entry name" value="crotonase-like"/>
    <property type="match status" value="1"/>
</dbReference>
<evidence type="ECO:0000256" key="2">
    <source>
        <dbReference type="RuleBase" id="RU003707"/>
    </source>
</evidence>
<dbReference type="Gene3D" id="1.10.12.10">
    <property type="entry name" value="Lyase 2-enoyl-coa Hydratase, Chain A, domain 2"/>
    <property type="match status" value="1"/>
</dbReference>
<dbReference type="PANTHER" id="PTHR43802:SF1">
    <property type="entry name" value="IP11341P-RELATED"/>
    <property type="match status" value="1"/>
</dbReference>
<gene>
    <name evidence="3" type="ORF">GIS00_18805</name>
</gene>
<dbReference type="InterPro" id="IPR014748">
    <property type="entry name" value="Enoyl-CoA_hydra_C"/>
</dbReference>
<comment type="caution">
    <text evidence="3">The sequence shown here is derived from an EMBL/GenBank/DDBJ whole genome shotgun (WGS) entry which is preliminary data.</text>
</comment>
<keyword evidence="4" id="KW-1185">Reference proteome</keyword>
<evidence type="ECO:0000256" key="1">
    <source>
        <dbReference type="ARBA" id="ARBA00005254"/>
    </source>
</evidence>
<accession>A0A7K1FPH8</accession>
<dbReference type="GO" id="GO:0016853">
    <property type="term" value="F:isomerase activity"/>
    <property type="evidence" value="ECO:0007669"/>
    <property type="project" value="UniProtKB-KW"/>
</dbReference>
<dbReference type="Pfam" id="PF00378">
    <property type="entry name" value="ECH_1"/>
    <property type="match status" value="1"/>
</dbReference>
<dbReference type="SUPFAM" id="SSF52096">
    <property type="entry name" value="ClpP/crotonase"/>
    <property type="match status" value="1"/>
</dbReference>
<evidence type="ECO:0000313" key="4">
    <source>
        <dbReference type="Proteomes" id="UP000460221"/>
    </source>
</evidence>
<dbReference type="InterPro" id="IPR029045">
    <property type="entry name" value="ClpP/crotonase-like_dom_sf"/>
</dbReference>
<organism evidence="3 4">
    <name type="scientific">Nakamurella alba</name>
    <dbReference type="NCBI Taxonomy" id="2665158"/>
    <lineage>
        <taxon>Bacteria</taxon>
        <taxon>Bacillati</taxon>
        <taxon>Actinomycetota</taxon>
        <taxon>Actinomycetes</taxon>
        <taxon>Nakamurellales</taxon>
        <taxon>Nakamurellaceae</taxon>
        <taxon>Nakamurella</taxon>
    </lineage>
</organism>
<name>A0A7K1FPH8_9ACTN</name>
<keyword evidence="3" id="KW-0413">Isomerase</keyword>
<dbReference type="InterPro" id="IPR001753">
    <property type="entry name" value="Enoyl-CoA_hydra/iso"/>
</dbReference>
<dbReference type="AlphaFoldDB" id="A0A7K1FPH8"/>
<dbReference type="PANTHER" id="PTHR43802">
    <property type="entry name" value="ENOYL-COA HYDRATASE"/>
    <property type="match status" value="1"/>
</dbReference>
<dbReference type="InterPro" id="IPR018376">
    <property type="entry name" value="Enoyl-CoA_hyd/isom_CS"/>
</dbReference>
<evidence type="ECO:0000313" key="3">
    <source>
        <dbReference type="EMBL" id="MTD15990.1"/>
    </source>
</evidence>
<reference evidence="3 4" key="1">
    <citation type="submission" date="2019-11" db="EMBL/GenBank/DDBJ databases">
        <authorList>
            <person name="Jiang L.-Q."/>
        </authorList>
    </citation>
    <scope>NUCLEOTIDE SEQUENCE [LARGE SCALE GENOMIC DNA]</scope>
    <source>
        <strain evidence="3 4">YIM 132087</strain>
    </source>
</reference>
<proteinExistence type="inferred from homology"/>
<dbReference type="EMBL" id="WLYK01000008">
    <property type="protein sequence ID" value="MTD15990.1"/>
    <property type="molecule type" value="Genomic_DNA"/>
</dbReference>
<dbReference type="PROSITE" id="PS00166">
    <property type="entry name" value="ENOYL_COA_HYDRATASE"/>
    <property type="match status" value="1"/>
</dbReference>
<protein>
    <submittedName>
        <fullName evidence="3">Enoyl-CoA hydratase/isomerase family protein</fullName>
    </submittedName>
</protein>
<dbReference type="Proteomes" id="UP000460221">
    <property type="component" value="Unassembled WGS sequence"/>
</dbReference>
<sequence>MTPTDNAVVVDTPAPGVTRITLHRPEVLNALDHSMTRTLLRVLAEIAVDTTCRVVVLTGAGRGFCAGLDLRGYGDDDEVQRQGFPGRTMSRQREIAEIAVRLHELPQPVIAAVNGPAAGGGLAMVLAADVRIAATEAAFAVGFIRAGFSGCDIGLSWLLPRVIGAGHAHELMLTGRRIDAERAERIGLVTRLVPGADLQDTALAVAAEILQNPPLSVEMTKQGMWIALETPSFRASVEFENRQQVYTAMTEDRTEAVTAFLEKRPPVYSRR</sequence>